<comment type="catalytic activity">
    <reaction evidence="1">
        <text>alpha-D-galactose = beta-D-galactose</text>
        <dbReference type="Rhea" id="RHEA:28675"/>
        <dbReference type="ChEBI" id="CHEBI:27667"/>
        <dbReference type="ChEBI" id="CHEBI:28061"/>
        <dbReference type="EC" id="5.1.3.3"/>
    </reaction>
    <physiologicalReaction direction="right-to-left" evidence="1">
        <dbReference type="Rhea" id="RHEA:28677"/>
    </physiologicalReaction>
</comment>
<keyword evidence="7" id="KW-1185">Reference proteome</keyword>
<dbReference type="EMBL" id="CP012525">
    <property type="protein sequence ID" value="ALC43209.1"/>
    <property type="molecule type" value="Genomic_DNA"/>
</dbReference>
<dbReference type="PANTHER" id="PTHR10091:SF0">
    <property type="entry name" value="GALACTOSE MUTAROTASE"/>
    <property type="match status" value="1"/>
</dbReference>
<dbReference type="Gene3D" id="2.70.98.10">
    <property type="match status" value="1"/>
</dbReference>
<dbReference type="GO" id="GO:0030246">
    <property type="term" value="F:carbohydrate binding"/>
    <property type="evidence" value="ECO:0007669"/>
    <property type="project" value="InterPro"/>
</dbReference>
<proteinExistence type="predicted"/>
<dbReference type="GO" id="GO:0004034">
    <property type="term" value="F:aldose 1-epimerase activity"/>
    <property type="evidence" value="ECO:0007669"/>
    <property type="project" value="UniProtKB-EC"/>
</dbReference>
<evidence type="ECO:0000256" key="3">
    <source>
        <dbReference type="ARBA" id="ARBA00021023"/>
    </source>
</evidence>
<accession>A0A0M3QVY5</accession>
<evidence type="ECO:0000256" key="4">
    <source>
        <dbReference type="ARBA" id="ARBA00032729"/>
    </source>
</evidence>
<dbReference type="OrthoDB" id="274691at2759"/>
<evidence type="ECO:0000313" key="6">
    <source>
        <dbReference type="EMBL" id="ALC43209.1"/>
    </source>
</evidence>
<dbReference type="InterPro" id="IPR014718">
    <property type="entry name" value="GH-type_carb-bd"/>
</dbReference>
<comment type="pathway">
    <text evidence="2">Carbohydrate metabolism; galactose metabolism.</text>
</comment>
<organism evidence="6 7">
    <name type="scientific">Drosophila busckii</name>
    <name type="common">Fruit fly</name>
    <dbReference type="NCBI Taxonomy" id="30019"/>
    <lineage>
        <taxon>Eukaryota</taxon>
        <taxon>Metazoa</taxon>
        <taxon>Ecdysozoa</taxon>
        <taxon>Arthropoda</taxon>
        <taxon>Hexapoda</taxon>
        <taxon>Insecta</taxon>
        <taxon>Pterygota</taxon>
        <taxon>Neoptera</taxon>
        <taxon>Endopterygota</taxon>
        <taxon>Diptera</taxon>
        <taxon>Brachycera</taxon>
        <taxon>Muscomorpha</taxon>
        <taxon>Ephydroidea</taxon>
        <taxon>Drosophilidae</taxon>
        <taxon>Drosophila</taxon>
    </lineage>
</organism>
<dbReference type="STRING" id="30019.A0A0M3QVY5"/>
<protein>
    <recommendedName>
        <fullName evidence="3">Galactose mutarotase</fullName>
    </recommendedName>
    <alternativeName>
        <fullName evidence="4">Aldose 1-epimerase</fullName>
    </alternativeName>
</protein>
<comment type="function">
    <text evidence="5">Mutarotase that catalyzes the interconversion of beta-D-galactose and alpha-D-galactose during galactose metabolism. Beta-D-galactose is metabolized in the liver into glucose 1-phosphate, the primary metabolic fuel, by the action of four enzymes that constitute the Leloir pathway: GALM, GALK1 (galactokinase), GALT (galactose-1-phosphate uridylyltransferase) and GALE (UDP-galactose-4'-epimerase). Involved in the maintenance of the equilibrium between the beta- and alpha-anomers of galactose, therefore ensuring a sufficient supply of the alpha-anomer for GALK1. Also active on D-glucose although shows a preference for galactose over glucose.</text>
</comment>
<dbReference type="Pfam" id="PF01263">
    <property type="entry name" value="Aldose_epim"/>
    <property type="match status" value="1"/>
</dbReference>
<dbReference type="GO" id="GO:0006006">
    <property type="term" value="P:glucose metabolic process"/>
    <property type="evidence" value="ECO:0007669"/>
    <property type="project" value="TreeGrafter"/>
</dbReference>
<sequence length="102" mass="11261">MVYVKEDVFAEEALNPFTKQTEKIRRFTLSNDEQMSVQIITLGATITSIKVPDAHGKLEDVTLGFDDLAGYDSELNPYMGATVGRVCNRVANGSFMLDGKII</sequence>
<evidence type="ECO:0000313" key="7">
    <source>
        <dbReference type="Proteomes" id="UP000494163"/>
    </source>
</evidence>
<dbReference type="InterPro" id="IPR011013">
    <property type="entry name" value="Gal_mutarotase_sf_dom"/>
</dbReference>
<dbReference type="PANTHER" id="PTHR10091">
    <property type="entry name" value="ALDOSE-1-EPIMERASE"/>
    <property type="match status" value="1"/>
</dbReference>
<name>A0A0M3QVY5_DROBS</name>
<dbReference type="SMR" id="A0A0M3QVY5"/>
<dbReference type="SUPFAM" id="SSF74650">
    <property type="entry name" value="Galactose mutarotase-like"/>
    <property type="match status" value="1"/>
</dbReference>
<dbReference type="InterPro" id="IPR008183">
    <property type="entry name" value="Aldose_1/G6P_1-epimerase"/>
</dbReference>
<gene>
    <name evidence="6" type="ORF">Dbus_chr3Lg375</name>
</gene>
<dbReference type="AlphaFoldDB" id="A0A0M3QVY5"/>
<evidence type="ECO:0000256" key="2">
    <source>
        <dbReference type="ARBA" id="ARBA00004947"/>
    </source>
</evidence>
<dbReference type="Proteomes" id="UP000494163">
    <property type="component" value="Chromosome 3L"/>
</dbReference>
<dbReference type="GO" id="GO:0033499">
    <property type="term" value="P:galactose catabolic process via UDP-galactose, Leloir pathway"/>
    <property type="evidence" value="ECO:0007669"/>
    <property type="project" value="TreeGrafter"/>
</dbReference>
<reference evidence="6 7" key="1">
    <citation type="submission" date="2015-08" db="EMBL/GenBank/DDBJ databases">
        <title>Ancestral chromatin configuration constrains chromatin evolution on differentiating sex chromosomes in Drosophila.</title>
        <authorList>
            <person name="Zhou Q."/>
            <person name="Bachtrog D."/>
        </authorList>
    </citation>
    <scope>NUCLEOTIDE SEQUENCE [LARGE SCALE GENOMIC DNA]</scope>
    <source>
        <tissue evidence="6">Whole larvae</tissue>
    </source>
</reference>
<evidence type="ECO:0000256" key="5">
    <source>
        <dbReference type="ARBA" id="ARBA00045743"/>
    </source>
</evidence>
<dbReference type="UniPathway" id="UPA00214"/>
<evidence type="ECO:0000256" key="1">
    <source>
        <dbReference type="ARBA" id="ARBA00001712"/>
    </source>
</evidence>